<reference evidence="4 5" key="1">
    <citation type="submission" date="2018-09" db="EMBL/GenBank/DDBJ databases">
        <title>Genome Sequence of Paenibacillus lautus Strain E7593-69, Azo Dye-Degrading Bacteria, Isolated from Commercial Tattoo Inks.</title>
        <authorList>
            <person name="Nho S.W."/>
            <person name="Kim S.-J."/>
            <person name="Kweon O."/>
            <person name="Cerniglia C.E."/>
        </authorList>
    </citation>
    <scope>NUCLEOTIDE SEQUENCE [LARGE SCALE GENOMIC DNA]</scope>
    <source>
        <strain evidence="4 5">E7593-69</strain>
    </source>
</reference>
<proteinExistence type="predicted"/>
<keyword evidence="2" id="KW-0732">Signal</keyword>
<organism evidence="4 5">
    <name type="scientific">Paenibacillus lautus</name>
    <name type="common">Bacillus lautus</name>
    <dbReference type="NCBI Taxonomy" id="1401"/>
    <lineage>
        <taxon>Bacteria</taxon>
        <taxon>Bacillati</taxon>
        <taxon>Bacillota</taxon>
        <taxon>Bacilli</taxon>
        <taxon>Bacillales</taxon>
        <taxon>Paenibacillaceae</taxon>
        <taxon>Paenibacillus</taxon>
    </lineage>
</organism>
<protein>
    <recommendedName>
        <fullName evidence="3">GerMN domain-containing protein</fullName>
    </recommendedName>
</protein>
<dbReference type="RefSeq" id="WP_119848952.1">
    <property type="nucleotide sequence ID" value="NZ_CP032412.1"/>
</dbReference>
<evidence type="ECO:0000256" key="1">
    <source>
        <dbReference type="SAM" id="MobiDB-lite"/>
    </source>
</evidence>
<dbReference type="Pfam" id="PF10646">
    <property type="entry name" value="Germane"/>
    <property type="match status" value="1"/>
</dbReference>
<dbReference type="EMBL" id="CP032412">
    <property type="protein sequence ID" value="AYB45109.1"/>
    <property type="molecule type" value="Genomic_DNA"/>
</dbReference>
<gene>
    <name evidence="4" type="ORF">D5F53_18275</name>
</gene>
<feature type="signal peptide" evidence="2">
    <location>
        <begin position="1"/>
        <end position="21"/>
    </location>
</feature>
<evidence type="ECO:0000313" key="5">
    <source>
        <dbReference type="Proteomes" id="UP000266552"/>
    </source>
</evidence>
<feature type="domain" description="GerMN" evidence="3">
    <location>
        <begin position="134"/>
        <end position="219"/>
    </location>
</feature>
<feature type="compositionally biased region" description="Basic and acidic residues" evidence="1">
    <location>
        <begin position="50"/>
        <end position="61"/>
    </location>
</feature>
<evidence type="ECO:0000313" key="4">
    <source>
        <dbReference type="EMBL" id="AYB45109.1"/>
    </source>
</evidence>
<feature type="region of interest" description="Disordered" evidence="1">
    <location>
        <begin position="22"/>
        <end position="98"/>
    </location>
</feature>
<sequence length="231" mass="25014">MNKKYWMTGLLALLLAFSAGCGQKPTAAPAETSPETEAGQVQTPQDEPGDDKAADDQKQDEAEATTVNASEGTSTPPEKTSAGSTGTPVDTKDVNAAEDQAKKANIKLYYTDPEIMDLKEASKEITYSGEEDKYKKAFEGLQKSGDTELNPLWSDKITLKSLKFDNGALTLDITKPAEANLGAGGEMFAIDALQKTFFQFDEVQSLELLVDGNQIESLMGHVELEHPMTRK</sequence>
<feature type="compositionally biased region" description="Polar residues" evidence="1">
    <location>
        <begin position="65"/>
        <end position="88"/>
    </location>
</feature>
<accession>A0A385TN05</accession>
<keyword evidence="5" id="KW-1185">Reference proteome</keyword>
<evidence type="ECO:0000256" key="2">
    <source>
        <dbReference type="SAM" id="SignalP"/>
    </source>
</evidence>
<name>A0A385TN05_PAELA</name>
<feature type="chain" id="PRO_5038946118" description="GerMN domain-containing protein" evidence="2">
    <location>
        <begin position="22"/>
        <end position="231"/>
    </location>
</feature>
<dbReference type="Proteomes" id="UP000266552">
    <property type="component" value="Chromosome"/>
</dbReference>
<dbReference type="PROSITE" id="PS51257">
    <property type="entry name" value="PROKAR_LIPOPROTEIN"/>
    <property type="match status" value="1"/>
</dbReference>
<dbReference type="KEGG" id="plw:D5F53_18275"/>
<dbReference type="AlphaFoldDB" id="A0A385TN05"/>
<feature type="compositionally biased region" description="Low complexity" evidence="1">
    <location>
        <begin position="25"/>
        <end position="38"/>
    </location>
</feature>
<dbReference type="InterPro" id="IPR019606">
    <property type="entry name" value="GerMN"/>
</dbReference>
<dbReference type="SMART" id="SM00909">
    <property type="entry name" value="Germane"/>
    <property type="match status" value="1"/>
</dbReference>
<evidence type="ECO:0000259" key="3">
    <source>
        <dbReference type="SMART" id="SM00909"/>
    </source>
</evidence>